<evidence type="ECO:0000313" key="3">
    <source>
        <dbReference type="Proteomes" id="UP000024837"/>
    </source>
</evidence>
<dbReference type="Proteomes" id="UP000024837">
    <property type="component" value="Unassembled WGS sequence"/>
</dbReference>
<keyword evidence="3" id="KW-1185">Reference proteome</keyword>
<feature type="region of interest" description="Disordered" evidence="1">
    <location>
        <begin position="55"/>
        <end position="75"/>
    </location>
</feature>
<proteinExistence type="predicted"/>
<gene>
    <name evidence="2" type="ORF">DRE_07705</name>
</gene>
<name>W7HK59_9PEZI</name>
<sequence>MWGSTPVSAGASAPDGIKAIPPPAAAAVAGLGLVRGFEGLNVKSDVRIVTTVGDDEDEDDDLFQLPISPRGTNQF</sequence>
<evidence type="ECO:0000313" key="2">
    <source>
        <dbReference type="EMBL" id="EWC43389.1"/>
    </source>
</evidence>
<accession>W7HK59</accession>
<organism evidence="2 3">
    <name type="scientific">Drechslerella stenobrocha 248</name>
    <dbReference type="NCBI Taxonomy" id="1043628"/>
    <lineage>
        <taxon>Eukaryota</taxon>
        <taxon>Fungi</taxon>
        <taxon>Dikarya</taxon>
        <taxon>Ascomycota</taxon>
        <taxon>Pezizomycotina</taxon>
        <taxon>Orbiliomycetes</taxon>
        <taxon>Orbiliales</taxon>
        <taxon>Orbiliaceae</taxon>
        <taxon>Drechslerella</taxon>
    </lineage>
</organism>
<evidence type="ECO:0000256" key="1">
    <source>
        <dbReference type="SAM" id="MobiDB-lite"/>
    </source>
</evidence>
<dbReference type="AlphaFoldDB" id="W7HK59"/>
<protein>
    <submittedName>
        <fullName evidence="2">Uncharacterized protein</fullName>
    </submittedName>
</protein>
<dbReference type="HOGENOM" id="CLU_2671038_0_0_1"/>
<dbReference type="EMBL" id="KI966469">
    <property type="protein sequence ID" value="EWC43389.1"/>
    <property type="molecule type" value="Genomic_DNA"/>
</dbReference>
<reference evidence="2 3" key="1">
    <citation type="submission" date="2013-05" db="EMBL/GenBank/DDBJ databases">
        <title>Drechslerella stenobrocha genome reveals carnivorous origination and mechanical trapping mechanism of predatory fungi.</title>
        <authorList>
            <person name="Liu X."/>
            <person name="Zhang W."/>
            <person name="Liu K."/>
        </authorList>
    </citation>
    <scope>NUCLEOTIDE SEQUENCE [LARGE SCALE GENOMIC DNA]</scope>
    <source>
        <strain evidence="2 3">248</strain>
    </source>
</reference>